<accession>A0ACB7SRP9</accession>
<proteinExistence type="predicted"/>
<keyword evidence="2" id="KW-1185">Reference proteome</keyword>
<dbReference type="Proteomes" id="UP000821845">
    <property type="component" value="Chromosome 3"/>
</dbReference>
<protein>
    <submittedName>
        <fullName evidence="1">Uncharacterized protein</fullName>
    </submittedName>
</protein>
<dbReference type="EMBL" id="CM023483">
    <property type="protein sequence ID" value="KAH6936716.1"/>
    <property type="molecule type" value="Genomic_DNA"/>
</dbReference>
<organism evidence="1 2">
    <name type="scientific">Hyalomma asiaticum</name>
    <name type="common">Tick</name>
    <dbReference type="NCBI Taxonomy" id="266040"/>
    <lineage>
        <taxon>Eukaryota</taxon>
        <taxon>Metazoa</taxon>
        <taxon>Ecdysozoa</taxon>
        <taxon>Arthropoda</taxon>
        <taxon>Chelicerata</taxon>
        <taxon>Arachnida</taxon>
        <taxon>Acari</taxon>
        <taxon>Parasitiformes</taxon>
        <taxon>Ixodida</taxon>
        <taxon>Ixodoidea</taxon>
        <taxon>Ixodidae</taxon>
        <taxon>Hyalomminae</taxon>
        <taxon>Hyalomma</taxon>
    </lineage>
</organism>
<evidence type="ECO:0000313" key="2">
    <source>
        <dbReference type="Proteomes" id="UP000821845"/>
    </source>
</evidence>
<comment type="caution">
    <text evidence="1">The sequence shown here is derived from an EMBL/GenBank/DDBJ whole genome shotgun (WGS) entry which is preliminary data.</text>
</comment>
<evidence type="ECO:0000313" key="1">
    <source>
        <dbReference type="EMBL" id="KAH6936716.1"/>
    </source>
</evidence>
<sequence>MDEHRDRVSRQLSWRHSGMVVRWNPERSFRCTICGRGFNQKMNLARHMQRHTGEKPHHCHLCPKRFNQKCNLERHIRSHTGERPFHCTFCPKSFNSKSNLSRHEACHLVHVPEAAVVHDASEMALVPHFNA</sequence>
<gene>
    <name evidence="1" type="ORF">HPB50_020920</name>
</gene>
<reference evidence="1" key="1">
    <citation type="submission" date="2020-05" db="EMBL/GenBank/DDBJ databases">
        <title>Large-scale comparative analyses of tick genomes elucidate their genetic diversity and vector capacities.</title>
        <authorList>
            <person name="Jia N."/>
            <person name="Wang J."/>
            <person name="Shi W."/>
            <person name="Du L."/>
            <person name="Sun Y."/>
            <person name="Zhan W."/>
            <person name="Jiang J."/>
            <person name="Wang Q."/>
            <person name="Zhang B."/>
            <person name="Ji P."/>
            <person name="Sakyi L.B."/>
            <person name="Cui X."/>
            <person name="Yuan T."/>
            <person name="Jiang B."/>
            <person name="Yang W."/>
            <person name="Lam T.T.-Y."/>
            <person name="Chang Q."/>
            <person name="Ding S."/>
            <person name="Wang X."/>
            <person name="Zhu J."/>
            <person name="Ruan X."/>
            <person name="Zhao L."/>
            <person name="Wei J."/>
            <person name="Que T."/>
            <person name="Du C."/>
            <person name="Cheng J."/>
            <person name="Dai P."/>
            <person name="Han X."/>
            <person name="Huang E."/>
            <person name="Gao Y."/>
            <person name="Liu J."/>
            <person name="Shao H."/>
            <person name="Ye R."/>
            <person name="Li L."/>
            <person name="Wei W."/>
            <person name="Wang X."/>
            <person name="Wang C."/>
            <person name="Yang T."/>
            <person name="Huo Q."/>
            <person name="Li W."/>
            <person name="Guo W."/>
            <person name="Chen H."/>
            <person name="Zhou L."/>
            <person name="Ni X."/>
            <person name="Tian J."/>
            <person name="Zhou Y."/>
            <person name="Sheng Y."/>
            <person name="Liu T."/>
            <person name="Pan Y."/>
            <person name="Xia L."/>
            <person name="Li J."/>
            <person name="Zhao F."/>
            <person name="Cao W."/>
        </authorList>
    </citation>
    <scope>NUCLEOTIDE SEQUENCE</scope>
    <source>
        <strain evidence="1">Hyas-2018</strain>
    </source>
</reference>
<name>A0ACB7SRP9_HYAAI</name>